<dbReference type="Proteomes" id="UP000199515">
    <property type="component" value="Unassembled WGS sequence"/>
</dbReference>
<dbReference type="InterPro" id="IPR013595">
    <property type="entry name" value="Pept_S33_TAP-like_C"/>
</dbReference>
<gene>
    <name evidence="3" type="ORF">SAMN05421504_110150</name>
</gene>
<dbReference type="InterPro" id="IPR000073">
    <property type="entry name" value="AB_hydrolase_1"/>
</dbReference>
<evidence type="ECO:0000313" key="3">
    <source>
        <dbReference type="EMBL" id="SDZ18189.1"/>
    </source>
</evidence>
<evidence type="ECO:0000259" key="1">
    <source>
        <dbReference type="Pfam" id="PF00561"/>
    </source>
</evidence>
<dbReference type="NCBIfam" id="TIGR02427">
    <property type="entry name" value="protocat_pcaD"/>
    <property type="match status" value="1"/>
</dbReference>
<evidence type="ECO:0000259" key="2">
    <source>
        <dbReference type="Pfam" id="PF08386"/>
    </source>
</evidence>
<reference evidence="3 4" key="1">
    <citation type="submission" date="2016-10" db="EMBL/GenBank/DDBJ databases">
        <authorList>
            <person name="de Groot N.N."/>
        </authorList>
    </citation>
    <scope>NUCLEOTIDE SEQUENCE [LARGE SCALE GENOMIC DNA]</scope>
    <source>
        <strain evidence="3 4">CPCC 202699</strain>
    </source>
</reference>
<sequence>MSVAVHYETFGDGIPVVFSGSVGSSLRMWDDQVRTVAASGYRTIAYDHRGHGASPVPPGPYAIPDFGEDVLALLDKLGIERAHLVGLSLGGMTGMWLGAHAPERIRSLTLCCTSAELGPPSMWVDRANTVRAGGLEAIADGGLARWVTPSFTGDRQSLRDMLVSTPQDGYIASCQALERMDLAGDLPKITAPTLVIAGSEDVATPVEHARRIVDGIPGARLEIVEGAAHLGNVEQPEAFTQLILDHLKGSDD</sequence>
<dbReference type="PRINTS" id="PR00111">
    <property type="entry name" value="ABHYDROLASE"/>
</dbReference>
<feature type="domain" description="Peptidase S33 tripeptidyl aminopeptidase-like C-terminal" evidence="2">
    <location>
        <begin position="189"/>
        <end position="246"/>
    </location>
</feature>
<proteinExistence type="predicted"/>
<dbReference type="GO" id="GO:0042952">
    <property type="term" value="P:beta-ketoadipate pathway"/>
    <property type="evidence" value="ECO:0007669"/>
    <property type="project" value="InterPro"/>
</dbReference>
<dbReference type="GO" id="GO:0047570">
    <property type="term" value="F:3-oxoadipate enol-lactonase activity"/>
    <property type="evidence" value="ECO:0007669"/>
    <property type="project" value="InterPro"/>
</dbReference>
<keyword evidence="4" id="KW-1185">Reference proteome</keyword>
<feature type="domain" description="AB hydrolase-1" evidence="1">
    <location>
        <begin position="19"/>
        <end position="128"/>
    </location>
</feature>
<dbReference type="SUPFAM" id="SSF53474">
    <property type="entry name" value="alpha/beta-Hydrolases"/>
    <property type="match status" value="1"/>
</dbReference>
<dbReference type="OrthoDB" id="3396704at2"/>
<name>A0A1H3QZS1_9PSEU</name>
<dbReference type="InterPro" id="IPR029058">
    <property type="entry name" value="AB_hydrolase_fold"/>
</dbReference>
<evidence type="ECO:0000313" key="4">
    <source>
        <dbReference type="Proteomes" id="UP000199515"/>
    </source>
</evidence>
<dbReference type="InterPro" id="IPR026968">
    <property type="entry name" value="PcaD/CatD"/>
</dbReference>
<dbReference type="PANTHER" id="PTHR43433:SF5">
    <property type="entry name" value="AB HYDROLASE-1 DOMAIN-CONTAINING PROTEIN"/>
    <property type="match status" value="1"/>
</dbReference>
<dbReference type="PANTHER" id="PTHR43433">
    <property type="entry name" value="HYDROLASE, ALPHA/BETA FOLD FAMILY PROTEIN"/>
    <property type="match status" value="1"/>
</dbReference>
<dbReference type="EMBL" id="FNON01000010">
    <property type="protein sequence ID" value="SDZ18189.1"/>
    <property type="molecule type" value="Genomic_DNA"/>
</dbReference>
<protein>
    <submittedName>
        <fullName evidence="3">3-oxoadipate enol-lactonase</fullName>
    </submittedName>
</protein>
<dbReference type="InterPro" id="IPR050471">
    <property type="entry name" value="AB_hydrolase"/>
</dbReference>
<dbReference type="Pfam" id="PF00561">
    <property type="entry name" value="Abhydrolase_1"/>
    <property type="match status" value="1"/>
</dbReference>
<dbReference type="Pfam" id="PF08386">
    <property type="entry name" value="Abhydrolase_4"/>
    <property type="match status" value="1"/>
</dbReference>
<dbReference type="Gene3D" id="3.40.50.1820">
    <property type="entry name" value="alpha/beta hydrolase"/>
    <property type="match status" value="1"/>
</dbReference>
<dbReference type="RefSeq" id="WP_091297197.1">
    <property type="nucleotide sequence ID" value="NZ_FNON01000010.1"/>
</dbReference>
<dbReference type="AlphaFoldDB" id="A0A1H3QZS1"/>
<dbReference type="STRING" id="589385.SAMN05421504_110150"/>
<organism evidence="3 4">
    <name type="scientific">Amycolatopsis xylanica</name>
    <dbReference type="NCBI Taxonomy" id="589385"/>
    <lineage>
        <taxon>Bacteria</taxon>
        <taxon>Bacillati</taxon>
        <taxon>Actinomycetota</taxon>
        <taxon>Actinomycetes</taxon>
        <taxon>Pseudonocardiales</taxon>
        <taxon>Pseudonocardiaceae</taxon>
        <taxon>Amycolatopsis</taxon>
    </lineage>
</organism>
<accession>A0A1H3QZS1</accession>